<organism evidence="6 7">
    <name type="scientific">Rhynchospora pubera</name>
    <dbReference type="NCBI Taxonomy" id="906938"/>
    <lineage>
        <taxon>Eukaryota</taxon>
        <taxon>Viridiplantae</taxon>
        <taxon>Streptophyta</taxon>
        <taxon>Embryophyta</taxon>
        <taxon>Tracheophyta</taxon>
        <taxon>Spermatophyta</taxon>
        <taxon>Magnoliopsida</taxon>
        <taxon>Liliopsida</taxon>
        <taxon>Poales</taxon>
        <taxon>Cyperaceae</taxon>
        <taxon>Cyperoideae</taxon>
        <taxon>Rhynchosporeae</taxon>
        <taxon>Rhynchospora</taxon>
    </lineage>
</organism>
<evidence type="ECO:0000256" key="4">
    <source>
        <dbReference type="SAM" id="MobiDB-lite"/>
    </source>
</evidence>
<dbReference type="GO" id="GO:0000398">
    <property type="term" value="P:mRNA splicing, via spliceosome"/>
    <property type="evidence" value="ECO:0007669"/>
    <property type="project" value="TreeGrafter"/>
</dbReference>
<evidence type="ECO:0000313" key="6">
    <source>
        <dbReference type="EMBL" id="KAJ4765339.1"/>
    </source>
</evidence>
<feature type="domain" description="G-patch" evidence="5">
    <location>
        <begin position="404"/>
        <end position="450"/>
    </location>
</feature>
<dbReference type="GO" id="GO:0005634">
    <property type="term" value="C:nucleus"/>
    <property type="evidence" value="ECO:0007669"/>
    <property type="project" value="UniProtKB-SubCell"/>
</dbReference>
<evidence type="ECO:0000256" key="2">
    <source>
        <dbReference type="ARBA" id="ARBA00022884"/>
    </source>
</evidence>
<dbReference type="Pfam" id="PF01585">
    <property type="entry name" value="G-patch"/>
    <property type="match status" value="1"/>
</dbReference>
<dbReference type="AlphaFoldDB" id="A0AAV8DEN3"/>
<accession>A0AAV8DEN3</accession>
<dbReference type="PANTHER" id="PTHR13948">
    <property type="entry name" value="RNA-BINDING PROTEIN"/>
    <property type="match status" value="1"/>
</dbReference>
<keyword evidence="3" id="KW-0539">Nucleus</keyword>
<feature type="region of interest" description="Disordered" evidence="4">
    <location>
        <begin position="369"/>
        <end position="389"/>
    </location>
</feature>
<dbReference type="SMART" id="SM00443">
    <property type="entry name" value="G_patch"/>
    <property type="match status" value="1"/>
</dbReference>
<dbReference type="Proteomes" id="UP001140206">
    <property type="component" value="Chromosome 4"/>
</dbReference>
<dbReference type="GO" id="GO:0003723">
    <property type="term" value="F:RNA binding"/>
    <property type="evidence" value="ECO:0007669"/>
    <property type="project" value="UniProtKB-KW"/>
</dbReference>
<feature type="compositionally biased region" description="Polar residues" evidence="4">
    <location>
        <begin position="323"/>
        <end position="333"/>
    </location>
</feature>
<evidence type="ECO:0000259" key="5">
    <source>
        <dbReference type="PROSITE" id="PS50174"/>
    </source>
</evidence>
<dbReference type="EMBL" id="JAMFTS010000004">
    <property type="protein sequence ID" value="KAJ4765339.1"/>
    <property type="molecule type" value="Genomic_DNA"/>
</dbReference>
<comment type="subcellular location">
    <subcellularLocation>
        <location evidence="1">Nucleus</location>
    </subcellularLocation>
</comment>
<dbReference type="PROSITE" id="PS50174">
    <property type="entry name" value="G_PATCH"/>
    <property type="match status" value="1"/>
</dbReference>
<reference evidence="6" key="1">
    <citation type="submission" date="2022-08" db="EMBL/GenBank/DDBJ databases">
        <authorList>
            <person name="Marques A."/>
        </authorList>
    </citation>
    <scope>NUCLEOTIDE SEQUENCE</scope>
    <source>
        <strain evidence="6">RhyPub2mFocal</strain>
        <tissue evidence="6">Leaves</tissue>
    </source>
</reference>
<feature type="region of interest" description="Disordered" evidence="4">
    <location>
        <begin position="323"/>
        <end position="355"/>
    </location>
</feature>
<proteinExistence type="predicted"/>
<evidence type="ECO:0000256" key="1">
    <source>
        <dbReference type="ARBA" id="ARBA00004123"/>
    </source>
</evidence>
<name>A0AAV8DEN3_9POAL</name>
<keyword evidence="7" id="KW-1185">Reference proteome</keyword>
<feature type="compositionally biased region" description="Basic and acidic residues" evidence="4">
    <location>
        <begin position="343"/>
        <end position="355"/>
    </location>
</feature>
<dbReference type="InterPro" id="IPR000467">
    <property type="entry name" value="G_patch_dom"/>
</dbReference>
<dbReference type="PANTHER" id="PTHR13948:SF38">
    <property type="entry name" value="D111_G-PATCH DOMAIN-CONTAINING PROTEIN"/>
    <property type="match status" value="1"/>
</dbReference>
<sequence>MFRFLNETANGTGNGTVYCDFTCFCTCRLAKSFRLLSGTVNGNEIHFVFLTKWQTEHLVPCHLSTLDSYTFQDGAYVPLSSHSQKDEVPQQNQPQADNCLDKIAGFKQGSSSCDESKPQHDSRPSDWLDEVLINEYLSGYHKAESNTAHHFTADVGEEGQIDDKPSELRDAILDKQENNTVQQYGFGTEGILSAEEESWMSQYGQVDRSDAEEDIVKAVDLWDWEFVEERDSKGHNRRRARLTGRLMGPSSSLHPSLAAGGGNLKTTVIHQVHLDHVLVASGKVYRLRTPSKRYLATLSEYDSSNPTKDWGFPVLSLQSISLLSPRQPPTSDLGTDDLYPSIQKKEEKGGDSHRYRDRAAERRRLHGANGIAPCQKGDDSDMGCASDDDPTIAQEEARLLSFGTQSYAGKIMQSMGWKQGEALGGSRKGILEPLQAIGNIGTAGLGWKHN</sequence>
<evidence type="ECO:0000256" key="3">
    <source>
        <dbReference type="ARBA" id="ARBA00023242"/>
    </source>
</evidence>
<gene>
    <name evidence="6" type="ORF">LUZ62_075714</name>
</gene>
<comment type="caution">
    <text evidence="6">The sequence shown here is derived from an EMBL/GenBank/DDBJ whole genome shotgun (WGS) entry which is preliminary data.</text>
</comment>
<keyword evidence="2" id="KW-0694">RNA-binding</keyword>
<evidence type="ECO:0000313" key="7">
    <source>
        <dbReference type="Proteomes" id="UP001140206"/>
    </source>
</evidence>
<protein>
    <submittedName>
        <fullName evidence="6">D111/G-patch domain-containing protein</fullName>
    </submittedName>
</protein>